<evidence type="ECO:0000313" key="5">
    <source>
        <dbReference type="EMBL" id="KKN14046.1"/>
    </source>
</evidence>
<dbReference type="Pfam" id="PF05065">
    <property type="entry name" value="Phage_capsid"/>
    <property type="match status" value="1"/>
</dbReference>
<organism evidence="5">
    <name type="scientific">marine sediment metagenome</name>
    <dbReference type="NCBI Taxonomy" id="412755"/>
    <lineage>
        <taxon>unclassified sequences</taxon>
        <taxon>metagenomes</taxon>
        <taxon>ecological metagenomes</taxon>
    </lineage>
</organism>
<dbReference type="EMBL" id="LAZR01003858">
    <property type="protein sequence ID" value="KKN14046.1"/>
    <property type="molecule type" value="Genomic_DNA"/>
</dbReference>
<accession>A0A0F9QLQ6</accession>
<evidence type="ECO:0000256" key="2">
    <source>
        <dbReference type="ARBA" id="ARBA00022844"/>
    </source>
</evidence>
<dbReference type="AlphaFoldDB" id="A0A0F9QLQ6"/>
<gene>
    <name evidence="5" type="ORF">LCGC14_1000110</name>
</gene>
<reference evidence="5" key="1">
    <citation type="journal article" date="2015" name="Nature">
        <title>Complex archaea that bridge the gap between prokaryotes and eukaryotes.</title>
        <authorList>
            <person name="Spang A."/>
            <person name="Saw J.H."/>
            <person name="Jorgensen S.L."/>
            <person name="Zaremba-Niedzwiedzka K."/>
            <person name="Martijn J."/>
            <person name="Lind A.E."/>
            <person name="van Eijk R."/>
            <person name="Schleper C."/>
            <person name="Guy L."/>
            <person name="Ettema T.J."/>
        </authorList>
    </citation>
    <scope>NUCLEOTIDE SEQUENCE</scope>
</reference>
<keyword evidence="3" id="KW-0175">Coiled coil</keyword>
<keyword evidence="2" id="KW-0946">Virion</keyword>
<comment type="subcellular location">
    <subcellularLocation>
        <location evidence="1">Virion</location>
    </subcellularLocation>
</comment>
<proteinExistence type="predicted"/>
<evidence type="ECO:0000256" key="3">
    <source>
        <dbReference type="SAM" id="Coils"/>
    </source>
</evidence>
<comment type="caution">
    <text evidence="5">The sequence shown here is derived from an EMBL/GenBank/DDBJ whole genome shotgun (WGS) entry which is preliminary data.</text>
</comment>
<feature type="coiled-coil region" evidence="3">
    <location>
        <begin position="12"/>
        <end position="61"/>
    </location>
</feature>
<dbReference type="Gene3D" id="3.30.2400.10">
    <property type="entry name" value="Major capsid protein gp5"/>
    <property type="match status" value="1"/>
</dbReference>
<sequence>MSTPLHSQTELMEKRANVIEQARELLNRAKGEDRDLHADEKEQYERMMEDVASLKERADREFQIGKIEAEIASETREAPKTEQRKSDLLYTVSATAVDPFGSTEYRSAFNTFLRTNDRTEIRALEQGVTSEGGALVPTPLSDQIYGIAAQGMSIYGLATKVQTDSGNFDLARVATSGTAYAGSNEETNLSSLGADPAFGTYALSCNNRKASHYVVVSTELLQDSKFGLEDFIAQHGGNAMAEVDEMEYVNGGGTNGPTGFLSDATVAFTTSAAFTYANLMSLKYGVRQGWRRKGTWVMNDASLSQVLVLTDSASHLIFRPSPVAGGDDNLIGSPVRTSFAMANDASGGKPVAFGDWSNYVIVEKPLTISRSDHVLFATDQTAFRLTRRRDGRLAQDGAVKVISRTS</sequence>
<evidence type="ECO:0000256" key="1">
    <source>
        <dbReference type="ARBA" id="ARBA00004328"/>
    </source>
</evidence>
<dbReference type="NCBIfam" id="TIGR01554">
    <property type="entry name" value="major_cap_HK97"/>
    <property type="match status" value="1"/>
</dbReference>
<dbReference type="GO" id="GO:0044423">
    <property type="term" value="C:virion component"/>
    <property type="evidence" value="ECO:0007669"/>
    <property type="project" value="UniProtKB-KW"/>
</dbReference>
<evidence type="ECO:0000259" key="4">
    <source>
        <dbReference type="Pfam" id="PF05065"/>
    </source>
</evidence>
<name>A0A0F9QLQ6_9ZZZZ</name>
<dbReference type="InterPro" id="IPR024455">
    <property type="entry name" value="Phage_capsid"/>
</dbReference>
<dbReference type="InterPro" id="IPR054612">
    <property type="entry name" value="Phage_capsid-like_C"/>
</dbReference>
<feature type="domain" description="Phage capsid-like C-terminal" evidence="4">
    <location>
        <begin position="132"/>
        <end position="402"/>
    </location>
</feature>
<protein>
    <recommendedName>
        <fullName evidence="4">Phage capsid-like C-terminal domain-containing protein</fullName>
    </recommendedName>
</protein>
<dbReference type="SUPFAM" id="SSF56563">
    <property type="entry name" value="Major capsid protein gp5"/>
    <property type="match status" value="1"/>
</dbReference>